<organism evidence="2 3">
    <name type="scientific">Aspergillus rambellii</name>
    <dbReference type="NCBI Taxonomy" id="308745"/>
    <lineage>
        <taxon>Eukaryota</taxon>
        <taxon>Fungi</taxon>
        <taxon>Dikarya</taxon>
        <taxon>Ascomycota</taxon>
        <taxon>Pezizomycotina</taxon>
        <taxon>Eurotiomycetes</taxon>
        <taxon>Eurotiomycetidae</taxon>
        <taxon>Eurotiales</taxon>
        <taxon>Aspergillaceae</taxon>
        <taxon>Aspergillus</taxon>
        <taxon>Aspergillus subgen. Nidulantes</taxon>
    </lineage>
</organism>
<dbReference type="AlphaFoldDB" id="A0A0F8X5W6"/>
<evidence type="ECO:0000313" key="2">
    <source>
        <dbReference type="EMBL" id="KKK18982.1"/>
    </source>
</evidence>
<gene>
    <name evidence="2" type="ORF">ARAM_001501</name>
</gene>
<evidence type="ECO:0000259" key="1">
    <source>
        <dbReference type="Pfam" id="PF22998"/>
    </source>
</evidence>
<proteinExistence type="predicted"/>
<protein>
    <recommendedName>
        <fullName evidence="1">LYC1 C-terminal domain-containing protein</fullName>
    </recommendedName>
</protein>
<comment type="caution">
    <text evidence="2">The sequence shown here is derived from an EMBL/GenBank/DDBJ whole genome shotgun (WGS) entry which is preliminary data.</text>
</comment>
<name>A0A0F8X5W6_9EURO</name>
<feature type="domain" description="LYC1 C-terminal" evidence="1">
    <location>
        <begin position="148"/>
        <end position="222"/>
    </location>
</feature>
<accession>A0A0F8X5W6</accession>
<sequence>MSHIVDKYIITFISRNTVALARNQGMTEWILVDSTMALQTEGKWNGNRVILASCESFRKQALVRDVNGTCSDGIAHGIASTQGRGKRCIASVLFSDIGPKFYQSLGWEPFPSYQLEFQAGEGQGAAATPLYAEDLAALCEEDEAGGSSPQNTLYILRLVVENRLPDAEALPETEKSLGAVLQAARAEAAEWGLHKVKLWSPSSTLEDMIKHTGVPYRAETRVHPSQYTMPTVVWRRGRETK</sequence>
<dbReference type="PANTHER" id="PTHR34815:SF2">
    <property type="entry name" value="N-ACETYLTRANSFERASE DOMAIN-CONTAINING PROTEIN"/>
    <property type="match status" value="1"/>
</dbReference>
<dbReference type="InterPro" id="IPR055100">
    <property type="entry name" value="GNAT_LYC1-like"/>
</dbReference>
<dbReference type="PANTHER" id="PTHR34815">
    <property type="entry name" value="LYSINE ACETYLTRANSFERASE"/>
    <property type="match status" value="1"/>
</dbReference>
<dbReference type="STRING" id="308745.A0A0F8X5W6"/>
<dbReference type="InterPro" id="IPR053013">
    <property type="entry name" value="LAT"/>
</dbReference>
<dbReference type="Pfam" id="PF22998">
    <property type="entry name" value="GNAT_LYC1-like"/>
    <property type="match status" value="1"/>
</dbReference>
<keyword evidence="3" id="KW-1185">Reference proteome</keyword>
<dbReference type="EMBL" id="JZBS01002374">
    <property type="protein sequence ID" value="KKK18982.1"/>
    <property type="molecule type" value="Genomic_DNA"/>
</dbReference>
<dbReference type="Proteomes" id="UP000034291">
    <property type="component" value="Unassembled WGS sequence"/>
</dbReference>
<reference evidence="2 3" key="1">
    <citation type="submission" date="2015-02" db="EMBL/GenBank/DDBJ databases">
        <title>Draft Genome Sequences of Two Closely-Related Aflatoxigenic Aspergillus Species Obtained from the Cote d'Ivoire.</title>
        <authorList>
            <person name="Moore G.G."/>
            <person name="Beltz S.B."/>
            <person name="Mack B.M."/>
        </authorList>
    </citation>
    <scope>NUCLEOTIDE SEQUENCE [LARGE SCALE GENOMIC DNA]</scope>
    <source>
        <strain evidence="2 3">SRRC1468</strain>
    </source>
</reference>
<evidence type="ECO:0000313" key="3">
    <source>
        <dbReference type="Proteomes" id="UP000034291"/>
    </source>
</evidence>
<dbReference type="OrthoDB" id="2020070at2759"/>